<keyword evidence="3" id="KW-1185">Reference proteome</keyword>
<evidence type="ECO:0000313" key="3">
    <source>
        <dbReference type="Proteomes" id="UP001487740"/>
    </source>
</evidence>
<dbReference type="AlphaFoldDB" id="A0AAW0T2W9"/>
<dbReference type="GO" id="GO:0036122">
    <property type="term" value="F:BMP binding"/>
    <property type="evidence" value="ECO:0007669"/>
    <property type="project" value="TreeGrafter"/>
</dbReference>
<evidence type="ECO:0000313" key="2">
    <source>
        <dbReference type="EMBL" id="KAK8381995.1"/>
    </source>
</evidence>
<dbReference type="SMART" id="SM00214">
    <property type="entry name" value="VWC"/>
    <property type="match status" value="1"/>
</dbReference>
<dbReference type="GO" id="GO:0030514">
    <property type="term" value="P:negative regulation of BMP signaling pathway"/>
    <property type="evidence" value="ECO:0007669"/>
    <property type="project" value="TreeGrafter"/>
</dbReference>
<dbReference type="Proteomes" id="UP001487740">
    <property type="component" value="Unassembled WGS sequence"/>
</dbReference>
<dbReference type="EMBL" id="JARAKH010000039">
    <property type="protein sequence ID" value="KAK8381995.1"/>
    <property type="molecule type" value="Genomic_DNA"/>
</dbReference>
<gene>
    <name evidence="2" type="ORF">O3P69_015176</name>
</gene>
<proteinExistence type="predicted"/>
<name>A0AAW0T2W9_SCYPA</name>
<evidence type="ECO:0000259" key="1">
    <source>
        <dbReference type="PROSITE" id="PS50184"/>
    </source>
</evidence>
<accession>A0AAW0T2W9</accession>
<dbReference type="Pfam" id="PF00093">
    <property type="entry name" value="VWC"/>
    <property type="match status" value="1"/>
</dbReference>
<dbReference type="GO" id="GO:0030154">
    <property type="term" value="P:cell differentiation"/>
    <property type="evidence" value="ECO:0007669"/>
    <property type="project" value="TreeGrafter"/>
</dbReference>
<dbReference type="GO" id="GO:0005615">
    <property type="term" value="C:extracellular space"/>
    <property type="evidence" value="ECO:0007669"/>
    <property type="project" value="TreeGrafter"/>
</dbReference>
<dbReference type="PANTHER" id="PTHR46303:SF1">
    <property type="entry name" value="VWFC DOMAIN-CONTAINING PROTEIN"/>
    <property type="match status" value="1"/>
</dbReference>
<dbReference type="SUPFAM" id="SSF57603">
    <property type="entry name" value="FnI-like domain"/>
    <property type="match status" value="1"/>
</dbReference>
<dbReference type="PROSITE" id="PS01208">
    <property type="entry name" value="VWFC_1"/>
    <property type="match status" value="1"/>
</dbReference>
<sequence length="234" mass="26303">MVSFSDPSAPKGTADHDCKIGGRYFVNGSIWHPVIGPFGEMDCVLCKCLNRRIDCSRLKCPSRDKLQCTKPVKVAGQCCPVCPLTLMTSTAPQPSGSTVRCLNERVQQAVWKNVGAGSNSGVLHYVFEPVGSRGMPSAILHMHRMILRSGNLENLDIYDITRDEFRNLRSTYTFSLFGGTTNKLMNKFKNREQKIDRRCKRNSRCSIKVANMDRMLKVRPATLRVRCARGEKEI</sequence>
<organism evidence="2 3">
    <name type="scientific">Scylla paramamosain</name>
    <name type="common">Mud crab</name>
    <dbReference type="NCBI Taxonomy" id="85552"/>
    <lineage>
        <taxon>Eukaryota</taxon>
        <taxon>Metazoa</taxon>
        <taxon>Ecdysozoa</taxon>
        <taxon>Arthropoda</taxon>
        <taxon>Crustacea</taxon>
        <taxon>Multicrustacea</taxon>
        <taxon>Malacostraca</taxon>
        <taxon>Eumalacostraca</taxon>
        <taxon>Eucarida</taxon>
        <taxon>Decapoda</taxon>
        <taxon>Pleocyemata</taxon>
        <taxon>Brachyura</taxon>
        <taxon>Eubrachyura</taxon>
        <taxon>Portunoidea</taxon>
        <taxon>Portunidae</taxon>
        <taxon>Portuninae</taxon>
        <taxon>Scylla</taxon>
    </lineage>
</organism>
<dbReference type="PROSITE" id="PS50184">
    <property type="entry name" value="VWFC_2"/>
    <property type="match status" value="1"/>
</dbReference>
<dbReference type="InterPro" id="IPR045717">
    <property type="entry name" value="CHRDL1/2"/>
</dbReference>
<dbReference type="PANTHER" id="PTHR46303">
    <property type="entry name" value="VWFC DOMAIN-CONTAINING PROTEIN"/>
    <property type="match status" value="1"/>
</dbReference>
<dbReference type="Gene3D" id="6.20.200.20">
    <property type="match status" value="1"/>
</dbReference>
<dbReference type="InterPro" id="IPR001007">
    <property type="entry name" value="VWF_dom"/>
</dbReference>
<comment type="caution">
    <text evidence="2">The sequence shown here is derived from an EMBL/GenBank/DDBJ whole genome shotgun (WGS) entry which is preliminary data.</text>
</comment>
<protein>
    <recommendedName>
        <fullName evidence="1">VWFC domain-containing protein</fullName>
    </recommendedName>
</protein>
<feature type="domain" description="VWFC" evidence="1">
    <location>
        <begin position="18"/>
        <end position="83"/>
    </location>
</feature>
<reference evidence="2 3" key="1">
    <citation type="submission" date="2023-03" db="EMBL/GenBank/DDBJ databases">
        <title>High-quality genome of Scylla paramamosain provides insights in environmental adaptation.</title>
        <authorList>
            <person name="Zhang L."/>
        </authorList>
    </citation>
    <scope>NUCLEOTIDE SEQUENCE [LARGE SCALE GENOMIC DNA]</scope>
    <source>
        <strain evidence="2">LZ_2023a</strain>
        <tissue evidence="2">Muscle</tissue>
    </source>
</reference>